<dbReference type="NCBIfam" id="NF041221">
    <property type="entry name" value="BagZ_FevE"/>
    <property type="match status" value="1"/>
</dbReference>
<dbReference type="RefSeq" id="WP_153449443.1">
    <property type="nucleotide sequence ID" value="NZ_WEGJ01000001.1"/>
</dbReference>
<dbReference type="OrthoDB" id="3405860at2"/>
<proteinExistence type="predicted"/>
<comment type="caution">
    <text evidence="4">The sequence shown here is derived from an EMBL/GenBank/DDBJ whole genome shotgun (WGS) entry which is preliminary data.</text>
</comment>
<keyword evidence="5" id="KW-1185">Reference proteome</keyword>
<dbReference type="InterPro" id="IPR010928">
    <property type="entry name" value="MelC1"/>
</dbReference>
<evidence type="ECO:0000256" key="2">
    <source>
        <dbReference type="ARBA" id="ARBA00023008"/>
    </source>
</evidence>
<dbReference type="EMBL" id="WEGJ01000001">
    <property type="protein sequence ID" value="MQY10074.1"/>
    <property type="molecule type" value="Genomic_DNA"/>
</dbReference>
<accession>A0A7K0CBB6</accession>
<evidence type="ECO:0000256" key="3">
    <source>
        <dbReference type="SAM" id="SignalP"/>
    </source>
</evidence>
<name>A0A7K0CBB6_9ACTN</name>
<evidence type="ECO:0000256" key="1">
    <source>
        <dbReference type="ARBA" id="ARBA00022729"/>
    </source>
</evidence>
<organism evidence="4 5">
    <name type="scientific">Streptomyces smaragdinus</name>
    <dbReference type="NCBI Taxonomy" id="2585196"/>
    <lineage>
        <taxon>Bacteria</taxon>
        <taxon>Bacillati</taxon>
        <taxon>Actinomycetota</taxon>
        <taxon>Actinomycetes</taxon>
        <taxon>Kitasatosporales</taxon>
        <taxon>Streptomycetaceae</taxon>
        <taxon>Streptomyces</taxon>
    </lineage>
</organism>
<dbReference type="Pfam" id="PF06236">
    <property type="entry name" value="MelC1"/>
    <property type="match status" value="1"/>
</dbReference>
<evidence type="ECO:0000313" key="5">
    <source>
        <dbReference type="Proteomes" id="UP000466345"/>
    </source>
</evidence>
<dbReference type="Proteomes" id="UP000466345">
    <property type="component" value="Unassembled WGS sequence"/>
</dbReference>
<feature type="signal peptide" evidence="3">
    <location>
        <begin position="1"/>
        <end position="25"/>
    </location>
</feature>
<feature type="chain" id="PRO_5038831371" description="Copper transporter" evidence="3">
    <location>
        <begin position="26"/>
        <end position="120"/>
    </location>
</feature>
<dbReference type="GO" id="GO:0005507">
    <property type="term" value="F:copper ion binding"/>
    <property type="evidence" value="ECO:0007669"/>
    <property type="project" value="InterPro"/>
</dbReference>
<sequence>MKRRDVMRGMAGVAAVTLPIAAVHAGTTWADAHDKAATDPSATEHDHHTETYRGRTITVSHADGAVTIDGRPLHVMKLGDGAYLSALCHYKLAPSPLAAGRHAVDELRGADLLATGTHHA</sequence>
<dbReference type="GO" id="GO:0042438">
    <property type="term" value="P:melanin biosynthetic process"/>
    <property type="evidence" value="ECO:0007669"/>
    <property type="project" value="InterPro"/>
</dbReference>
<reference evidence="4 5" key="1">
    <citation type="submission" date="2019-10" db="EMBL/GenBank/DDBJ databases">
        <title>Streptomyces smaragdinus sp. nov. and Streptomyces fabii sp. nov., isolated from the gut of fungus growing-termite Macrotermes natalensis.</title>
        <authorList>
            <person name="Schwitalla J."/>
            <person name="Benndorf R."/>
            <person name="Martin K."/>
            <person name="De Beer W."/>
            <person name="Kaster A.-K."/>
            <person name="Vollmers J."/>
            <person name="Poulsen M."/>
            <person name="Beemelmanns C."/>
        </authorList>
    </citation>
    <scope>NUCLEOTIDE SEQUENCE [LARGE SCALE GENOMIC DNA]</scope>
    <source>
        <strain evidence="4 5">RB5</strain>
    </source>
</reference>
<dbReference type="AlphaFoldDB" id="A0A7K0CBB6"/>
<dbReference type="InterPro" id="IPR023199">
    <property type="entry name" value="GriE/MELC1_sf"/>
</dbReference>
<keyword evidence="2" id="KW-0186">Copper</keyword>
<gene>
    <name evidence="4" type="ORF">SRB5_01780</name>
</gene>
<evidence type="ECO:0000313" key="4">
    <source>
        <dbReference type="EMBL" id="MQY10074.1"/>
    </source>
</evidence>
<evidence type="ECO:0008006" key="6">
    <source>
        <dbReference type="Google" id="ProtNLM"/>
    </source>
</evidence>
<protein>
    <recommendedName>
        <fullName evidence="6">Copper transporter</fullName>
    </recommendedName>
</protein>
<dbReference type="Gene3D" id="3.30.1880.10">
    <property type="entry name" value="protein ne1242 domain like"/>
    <property type="match status" value="1"/>
</dbReference>
<keyword evidence="1 3" id="KW-0732">Signal</keyword>